<evidence type="ECO:0000256" key="9">
    <source>
        <dbReference type="ARBA" id="ARBA00022842"/>
    </source>
</evidence>
<dbReference type="GO" id="GO:0004035">
    <property type="term" value="F:alkaline phosphatase activity"/>
    <property type="evidence" value="ECO:0007669"/>
    <property type="project" value="UniProtKB-EC"/>
</dbReference>
<protein>
    <recommendedName>
        <fullName evidence="3">alkaline phosphatase</fullName>
        <ecNumber evidence="3">3.1.3.1</ecNumber>
    </recommendedName>
</protein>
<gene>
    <name evidence="17" type="ORF">GWI33_020816</name>
</gene>
<keyword evidence="7" id="KW-0378">Hydrolase</keyword>
<dbReference type="SUPFAM" id="SSF53649">
    <property type="entry name" value="Alkaline phosphatase-like"/>
    <property type="match status" value="1"/>
</dbReference>
<dbReference type="EMBL" id="JAACXV010014584">
    <property type="protein sequence ID" value="KAF7265733.1"/>
    <property type="molecule type" value="Genomic_DNA"/>
</dbReference>
<keyword evidence="18" id="KW-1185">Reference proteome</keyword>
<feature type="binding site" evidence="14">
    <location>
        <position position="194"/>
    </location>
    <ligand>
        <name>Mg(2+)</name>
        <dbReference type="ChEBI" id="CHEBI:18420"/>
    </ligand>
</feature>
<feature type="binding site" evidence="14">
    <location>
        <position position="361"/>
    </location>
    <ligand>
        <name>Zn(2+)</name>
        <dbReference type="ChEBI" id="CHEBI:29105"/>
        <label>2</label>
    </ligand>
</feature>
<dbReference type="PANTHER" id="PTHR11596">
    <property type="entry name" value="ALKALINE PHOSPHATASE"/>
    <property type="match status" value="1"/>
</dbReference>
<feature type="binding site" evidence="14">
    <location>
        <position position="398"/>
    </location>
    <ligand>
        <name>Zn(2+)</name>
        <dbReference type="ChEBI" id="CHEBI:29105"/>
        <label>2</label>
    </ligand>
</feature>
<dbReference type="GO" id="GO:0046872">
    <property type="term" value="F:metal ion binding"/>
    <property type="evidence" value="ECO:0007669"/>
    <property type="project" value="UniProtKB-KW"/>
</dbReference>
<keyword evidence="9 14" id="KW-0460">Magnesium</keyword>
<dbReference type="PANTHER" id="PTHR11596:SF91">
    <property type="entry name" value="ALKALINE PHOSPHATASE-RELATED"/>
    <property type="match status" value="1"/>
</dbReference>
<dbReference type="GO" id="GO:0005886">
    <property type="term" value="C:plasma membrane"/>
    <property type="evidence" value="ECO:0007669"/>
    <property type="project" value="UniProtKB-SubCell"/>
</dbReference>
<dbReference type="EC" id="3.1.3.1" evidence="3"/>
<keyword evidence="6 14" id="KW-0479">Metal-binding</keyword>
<keyword evidence="5" id="KW-0336">GPI-anchor</keyword>
<evidence type="ECO:0000256" key="7">
    <source>
        <dbReference type="ARBA" id="ARBA00022801"/>
    </source>
</evidence>
<evidence type="ECO:0000313" key="17">
    <source>
        <dbReference type="EMBL" id="KAF7265733.1"/>
    </source>
</evidence>
<sequence length="516" mass="57964">MIQYCYCLLLCANVVLCLPSLSHYHKDEEVRPFENKMVRLKAKEEIAQEKTHEFWKDSAMMAVKERIYRRPNFNTARNVIFFLGDGMSIPTIAATRTYLGGEEKSLSFEEFPYTGLSKTYCVDHQTADSACSATAYLGGIKANLGTIGVTAAVTKNNCTAMNIDENHVESVARYFQMNGKRTGLVTTTRVTHASPAGVYAHTANRDWEADADVFKNGLKAKDCHDIAHQMIYGMTGQKLNVVLGGGRANFLPEGKLDEEGNKGRRLDGANLIVQWEKIRRSQSDKYEYIWNKKQLLQVANETDYLLGLFDSCHMQYNMDRNNETQPSLEEMTETAIKTLDKWDSKGFFLFVEGGRIDTAHHEAWARKALDETVEFSKAVKKAVDMTNEEDTLIVVTSDHAHTMSYAGYAARGSDVFGYAGKGSDDNLYTILNYANGPGYKPTDDYGNRYVPSPEEMSDVSFRWPGTVPKDKETHGADDVAVFARGPWSHLFTGVMEENVIPYLMKYATCGDWNCVT</sequence>
<evidence type="ECO:0000313" key="18">
    <source>
        <dbReference type="Proteomes" id="UP000625711"/>
    </source>
</evidence>
<evidence type="ECO:0000256" key="13">
    <source>
        <dbReference type="PIRSR" id="PIRSR601952-1"/>
    </source>
</evidence>
<proteinExistence type="inferred from homology"/>
<dbReference type="CDD" id="cd16012">
    <property type="entry name" value="ALP"/>
    <property type="match status" value="1"/>
</dbReference>
<evidence type="ECO:0000256" key="4">
    <source>
        <dbReference type="ARBA" id="ARBA00022475"/>
    </source>
</evidence>
<comment type="cofactor">
    <cofactor evidence="14">
        <name>Zn(2+)</name>
        <dbReference type="ChEBI" id="CHEBI:29105"/>
    </cofactor>
    <text evidence="14">Binds 2 Zn(2+) ions.</text>
</comment>
<feature type="signal peptide" evidence="16">
    <location>
        <begin position="1"/>
        <end position="17"/>
    </location>
</feature>
<dbReference type="Proteomes" id="UP000625711">
    <property type="component" value="Unassembled WGS sequence"/>
</dbReference>
<feature type="binding site" evidence="14">
    <location>
        <position position="474"/>
    </location>
    <ligand>
        <name>Zn(2+)</name>
        <dbReference type="ChEBI" id="CHEBI:29105"/>
        <label>2</label>
    </ligand>
</feature>
<feature type="binding site" evidence="14">
    <location>
        <position position="352"/>
    </location>
    <ligand>
        <name>Mg(2+)</name>
        <dbReference type="ChEBI" id="CHEBI:18420"/>
    </ligand>
</feature>
<keyword evidence="4" id="KW-1003">Cell membrane</keyword>
<dbReference type="Gene3D" id="3.40.720.10">
    <property type="entry name" value="Alkaline Phosphatase, subunit A"/>
    <property type="match status" value="1"/>
</dbReference>
<dbReference type="GO" id="GO:0098552">
    <property type="term" value="C:side of membrane"/>
    <property type="evidence" value="ECO:0007669"/>
    <property type="project" value="UniProtKB-KW"/>
</dbReference>
<evidence type="ECO:0000256" key="15">
    <source>
        <dbReference type="RuleBase" id="RU003946"/>
    </source>
</evidence>
<evidence type="ECO:0000256" key="10">
    <source>
        <dbReference type="ARBA" id="ARBA00023136"/>
    </source>
</evidence>
<comment type="cofactor">
    <cofactor evidence="14">
        <name>Mg(2+)</name>
        <dbReference type="ChEBI" id="CHEBI:18420"/>
    </cofactor>
    <text evidence="14">Binds 1 Mg(2+) ion.</text>
</comment>
<comment type="caution">
    <text evidence="17">The sequence shown here is derived from an EMBL/GenBank/DDBJ whole genome shotgun (WGS) entry which is preliminary data.</text>
</comment>
<feature type="binding site" evidence="14">
    <location>
        <position position="399"/>
    </location>
    <ligand>
        <name>Zn(2+)</name>
        <dbReference type="ChEBI" id="CHEBI:29105"/>
        <label>2</label>
    </ligand>
</feature>
<dbReference type="SMART" id="SM00098">
    <property type="entry name" value="alkPPc"/>
    <property type="match status" value="1"/>
</dbReference>
<feature type="binding site" evidence="14">
    <location>
        <position position="85"/>
    </location>
    <ligand>
        <name>Zn(2+)</name>
        <dbReference type="ChEBI" id="CHEBI:29105"/>
        <label>2</label>
    </ligand>
</feature>
<feature type="binding site" evidence="14">
    <location>
        <position position="192"/>
    </location>
    <ligand>
        <name>Mg(2+)</name>
        <dbReference type="ChEBI" id="CHEBI:18420"/>
    </ligand>
</feature>
<comment type="subcellular location">
    <subcellularLocation>
        <location evidence="1">Cell membrane</location>
        <topology evidence="1">Lipid-anchor</topology>
        <topology evidence="1">GPI-anchor</topology>
    </subcellularLocation>
</comment>
<accession>A0A834HQ25</accession>
<keyword evidence="12" id="KW-0449">Lipoprotein</keyword>
<reference evidence="17" key="1">
    <citation type="submission" date="2020-08" db="EMBL/GenBank/DDBJ databases">
        <title>Genome sequencing and assembly of the red palm weevil Rhynchophorus ferrugineus.</title>
        <authorList>
            <person name="Dias G.B."/>
            <person name="Bergman C.M."/>
            <person name="Manee M."/>
        </authorList>
    </citation>
    <scope>NUCLEOTIDE SEQUENCE</scope>
    <source>
        <strain evidence="17">AA-2017</strain>
        <tissue evidence="17">Whole larva</tissue>
    </source>
</reference>
<feature type="binding site" evidence="14">
    <location>
        <position position="85"/>
    </location>
    <ligand>
        <name>Mg(2+)</name>
        <dbReference type="ChEBI" id="CHEBI:18420"/>
    </ligand>
</feature>
<feature type="chain" id="PRO_5032421993" description="alkaline phosphatase" evidence="16">
    <location>
        <begin position="18"/>
        <end position="516"/>
    </location>
</feature>
<dbReference type="AlphaFoldDB" id="A0A834HQ25"/>
<keyword evidence="10" id="KW-0472">Membrane</keyword>
<keyword evidence="16" id="KW-0732">Signal</keyword>
<feature type="active site" description="Phosphoserine intermediate" evidence="13">
    <location>
        <position position="129"/>
    </location>
</feature>
<comment type="similarity">
    <text evidence="2 15">Belongs to the alkaline phosphatase family.</text>
</comment>
<evidence type="ECO:0000256" key="3">
    <source>
        <dbReference type="ARBA" id="ARBA00012647"/>
    </source>
</evidence>
<evidence type="ECO:0000256" key="5">
    <source>
        <dbReference type="ARBA" id="ARBA00022622"/>
    </source>
</evidence>
<evidence type="ECO:0000256" key="8">
    <source>
        <dbReference type="ARBA" id="ARBA00022833"/>
    </source>
</evidence>
<evidence type="ECO:0000256" key="14">
    <source>
        <dbReference type="PIRSR" id="PIRSR601952-2"/>
    </source>
</evidence>
<feature type="binding site" evidence="14">
    <location>
        <position position="357"/>
    </location>
    <ligand>
        <name>Zn(2+)</name>
        <dbReference type="ChEBI" id="CHEBI:29105"/>
        <label>2</label>
    </ligand>
</feature>
<evidence type="ECO:0000256" key="16">
    <source>
        <dbReference type="SAM" id="SignalP"/>
    </source>
</evidence>
<dbReference type="InterPro" id="IPR017850">
    <property type="entry name" value="Alkaline_phosphatase_core_sf"/>
</dbReference>
<keyword evidence="8 14" id="KW-0862">Zinc</keyword>
<dbReference type="OrthoDB" id="5818554at2759"/>
<keyword evidence="11" id="KW-0325">Glycoprotein</keyword>
<evidence type="ECO:0000256" key="12">
    <source>
        <dbReference type="ARBA" id="ARBA00023288"/>
    </source>
</evidence>
<evidence type="ECO:0000256" key="11">
    <source>
        <dbReference type="ARBA" id="ARBA00023180"/>
    </source>
</evidence>
<name>A0A834HQ25_RHYFE</name>
<evidence type="ECO:0000256" key="6">
    <source>
        <dbReference type="ARBA" id="ARBA00022723"/>
    </source>
</evidence>
<dbReference type="Pfam" id="PF00245">
    <property type="entry name" value="Alk_phosphatase"/>
    <property type="match status" value="1"/>
</dbReference>
<dbReference type="FunFam" id="3.40.720.10:FF:000008">
    <property type="entry name" value="Alkaline phosphatase"/>
    <property type="match status" value="1"/>
</dbReference>
<dbReference type="InterPro" id="IPR001952">
    <property type="entry name" value="Alkaline_phosphatase"/>
</dbReference>
<evidence type="ECO:0000256" key="1">
    <source>
        <dbReference type="ARBA" id="ARBA00004609"/>
    </source>
</evidence>
<organism evidence="17 18">
    <name type="scientific">Rhynchophorus ferrugineus</name>
    <name type="common">Red palm weevil</name>
    <name type="synonym">Curculio ferrugineus</name>
    <dbReference type="NCBI Taxonomy" id="354439"/>
    <lineage>
        <taxon>Eukaryota</taxon>
        <taxon>Metazoa</taxon>
        <taxon>Ecdysozoa</taxon>
        <taxon>Arthropoda</taxon>
        <taxon>Hexapoda</taxon>
        <taxon>Insecta</taxon>
        <taxon>Pterygota</taxon>
        <taxon>Neoptera</taxon>
        <taxon>Endopterygota</taxon>
        <taxon>Coleoptera</taxon>
        <taxon>Polyphaga</taxon>
        <taxon>Cucujiformia</taxon>
        <taxon>Curculionidae</taxon>
        <taxon>Dryophthorinae</taxon>
        <taxon>Rhynchophorus</taxon>
    </lineage>
</organism>
<dbReference type="PRINTS" id="PR00113">
    <property type="entry name" value="ALKPHPHTASE"/>
</dbReference>
<evidence type="ECO:0000256" key="2">
    <source>
        <dbReference type="ARBA" id="ARBA00005984"/>
    </source>
</evidence>